<dbReference type="SUPFAM" id="SSF53098">
    <property type="entry name" value="Ribonuclease H-like"/>
    <property type="match status" value="1"/>
</dbReference>
<dbReference type="HOGENOM" id="CLU_046404_1_0_11"/>
<dbReference type="GO" id="GO:0004803">
    <property type="term" value="F:transposase activity"/>
    <property type="evidence" value="ECO:0007669"/>
    <property type="project" value="InterPro"/>
</dbReference>
<dbReference type="InterPro" id="IPR012337">
    <property type="entry name" value="RNaseH-like_sf"/>
</dbReference>
<feature type="domain" description="Transposase IS4-like" evidence="1">
    <location>
        <begin position="131"/>
        <end position="354"/>
    </location>
</feature>
<evidence type="ECO:0000313" key="4">
    <source>
        <dbReference type="Proteomes" id="UP000007947"/>
    </source>
</evidence>
<dbReference type="InterPro" id="IPR032806">
    <property type="entry name" value="YbfD_N"/>
</dbReference>
<evidence type="ECO:0000259" key="2">
    <source>
        <dbReference type="Pfam" id="PF13808"/>
    </source>
</evidence>
<reference evidence="3 4" key="1">
    <citation type="submission" date="2011-05" db="EMBL/GenBank/DDBJ databases">
        <title>Whole genome sequence of Microlunatus phosphovorus NM-1.</title>
        <authorList>
            <person name="Hosoyama A."/>
            <person name="Sasaki K."/>
            <person name="Harada T."/>
            <person name="Igarashi R."/>
            <person name="Kawakoshi A."/>
            <person name="Sasagawa M."/>
            <person name="Fukada J."/>
            <person name="Nakamura S."/>
            <person name="Katano Y."/>
            <person name="Hanada S."/>
            <person name="Kamagata Y."/>
            <person name="Nakamura N."/>
            <person name="Yamazaki S."/>
            <person name="Fujita N."/>
        </authorList>
    </citation>
    <scope>NUCLEOTIDE SEQUENCE [LARGE SCALE GENOMIC DNA]</scope>
    <source>
        <strain evidence="4">ATCC 700054 / DSM 10555 / JCM 9379 / NBRC 101784 / NCIMB 13414 / VKM Ac-1990 / NM-1</strain>
    </source>
</reference>
<dbReference type="InterPro" id="IPR051698">
    <property type="entry name" value="Transposase_11-like"/>
</dbReference>
<gene>
    <name evidence="3" type="ordered locus">MLP_14040</name>
</gene>
<proteinExistence type="predicted"/>
<evidence type="ECO:0000313" key="3">
    <source>
        <dbReference type="EMBL" id="BAK34418.1"/>
    </source>
</evidence>
<dbReference type="GO" id="GO:0003677">
    <property type="term" value="F:DNA binding"/>
    <property type="evidence" value="ECO:0007669"/>
    <property type="project" value="InterPro"/>
</dbReference>
<keyword evidence="4" id="KW-1185">Reference proteome</keyword>
<accession>F5XQB8</accession>
<dbReference type="PANTHER" id="PTHR30298">
    <property type="entry name" value="H REPEAT-ASSOCIATED PREDICTED TRANSPOSASE"/>
    <property type="match status" value="1"/>
</dbReference>
<sequence length="400" mass="43573">MPAPVSSLIPAADALRAHQVEPGHGVPVEVWEVLSIITDPRGRRGRRYELATVLVVALAAVVGGSRSLASIAGWAADLPTWHWPRLGITRRPPSLSTIRRVLLRVDPEVVDAVLHAWLATLTPVSSRWRAVAVDGKTCRGARGVDGSRVHLFSIVDHATGMPLGQVNAGGKDHEIAAFAAVLDRINLNGVIVTADALHTQRGHAHYLHRHGGRYVFVVKRNQPTLYDQLAGLPWSKVPVAHRVVEKGHGRRESRTLQLTGVRAGIGFPHARLAGRIVRNRTETATGETTQEIVYVVTSLGWSDIAPADLATLVRGHWSIENKVHWVRDLTFDEDHSTVRTGTLPQLMATLRNTAIGLLRLRGKHTNIAAATRSLGRQTGQLLDLIDHAQVTPVTTESTLN</sequence>
<dbReference type="OrthoDB" id="3867913at2"/>
<dbReference type="Pfam" id="PF01609">
    <property type="entry name" value="DDE_Tnp_1"/>
    <property type="match status" value="1"/>
</dbReference>
<dbReference type="PANTHER" id="PTHR30298:SF0">
    <property type="entry name" value="PROTEIN YBFL-RELATED"/>
    <property type="match status" value="1"/>
</dbReference>
<dbReference type="InterPro" id="IPR047647">
    <property type="entry name" value="ISAs1_transpos"/>
</dbReference>
<dbReference type="Proteomes" id="UP000007947">
    <property type="component" value="Chromosome"/>
</dbReference>
<dbReference type="InterPro" id="IPR002559">
    <property type="entry name" value="Transposase_11"/>
</dbReference>
<organism evidence="3 4">
    <name type="scientific">Microlunatus phosphovorus (strain ATCC 700054 / DSM 10555 / JCM 9379 / NBRC 101784 / NCIMB 13414 / VKM Ac-1990 / NM-1)</name>
    <dbReference type="NCBI Taxonomy" id="1032480"/>
    <lineage>
        <taxon>Bacteria</taxon>
        <taxon>Bacillati</taxon>
        <taxon>Actinomycetota</taxon>
        <taxon>Actinomycetes</taxon>
        <taxon>Propionibacteriales</taxon>
        <taxon>Propionibacteriaceae</taxon>
        <taxon>Microlunatus</taxon>
    </lineage>
</organism>
<dbReference type="KEGG" id="mph:MLP_14040"/>
<dbReference type="STRING" id="1032480.MLP_14040"/>
<dbReference type="RefSeq" id="WP_013862301.1">
    <property type="nucleotide sequence ID" value="NC_015635.1"/>
</dbReference>
<feature type="domain" description="H repeat-associated protein N-terminal" evidence="2">
    <location>
        <begin position="31"/>
        <end position="118"/>
    </location>
</feature>
<evidence type="ECO:0000259" key="1">
    <source>
        <dbReference type="Pfam" id="PF01609"/>
    </source>
</evidence>
<dbReference type="EMBL" id="AP012204">
    <property type="protein sequence ID" value="BAK34418.1"/>
    <property type="molecule type" value="Genomic_DNA"/>
</dbReference>
<dbReference type="NCBIfam" id="NF033564">
    <property type="entry name" value="transpos_ISAs1"/>
    <property type="match status" value="1"/>
</dbReference>
<protein>
    <submittedName>
        <fullName evidence="3">Putative transposase</fullName>
    </submittedName>
</protein>
<dbReference type="eggNOG" id="COG5433">
    <property type="taxonomic scope" value="Bacteria"/>
</dbReference>
<dbReference type="AlphaFoldDB" id="F5XQB8"/>
<dbReference type="GO" id="GO:0006313">
    <property type="term" value="P:DNA transposition"/>
    <property type="evidence" value="ECO:0007669"/>
    <property type="project" value="InterPro"/>
</dbReference>
<name>F5XQB8_MICPN</name>
<dbReference type="Pfam" id="PF13808">
    <property type="entry name" value="DDE_Tnp_1_assoc"/>
    <property type="match status" value="1"/>
</dbReference>